<name>A0ABS8Z0Z7_9PSEU</name>
<feature type="transmembrane region" description="Helical" evidence="5">
    <location>
        <begin position="76"/>
        <end position="97"/>
    </location>
</feature>
<dbReference type="InterPro" id="IPR049453">
    <property type="entry name" value="Memb_transporter_dom"/>
</dbReference>
<feature type="transmembrane region" description="Helical" evidence="5">
    <location>
        <begin position="103"/>
        <end position="121"/>
    </location>
</feature>
<dbReference type="EMBL" id="JAJVCN010000001">
    <property type="protein sequence ID" value="MCE7001425.1"/>
    <property type="molecule type" value="Genomic_DNA"/>
</dbReference>
<evidence type="ECO:0000256" key="3">
    <source>
        <dbReference type="ARBA" id="ARBA00022989"/>
    </source>
</evidence>
<sequence length="330" mass="35526">MRFPSSWFSVVCQRLDVPPPGVLMFVLTSAVGSSLPGGFQIGYVLAVLAAGVLAAALTVIPHLSEPAAPRQPRSPVWLASLRTALGVGLAGVAAVALRMDRPYWAMIAAIAVLAQGTYASIANRRALLRAIGCVAGCALAAPVLWLHPTGYAAALVLGVLMFMIELVAPRNHALGMVYIVPLSTLLATAARPNPILPTLGTLLANTALGCIAGIVAGQFVSRAWIHNQRFRVIVDTLHAAEAALDDKRHVPKLRQMRAKAQLMAQHSVGERANVAETAKAWNEIAEHTDRVAEQVLIRPDEHNEIKSEIQRLRDRAEDHWRRNGTHPDPE</sequence>
<feature type="transmembrane region" description="Helical" evidence="5">
    <location>
        <begin position="126"/>
        <end position="145"/>
    </location>
</feature>
<evidence type="ECO:0000313" key="7">
    <source>
        <dbReference type="EMBL" id="MCE7001425.1"/>
    </source>
</evidence>
<evidence type="ECO:0000313" key="8">
    <source>
        <dbReference type="Proteomes" id="UP001521150"/>
    </source>
</evidence>
<feature type="domain" description="Integral membrane bound transporter" evidence="6">
    <location>
        <begin position="89"/>
        <end position="215"/>
    </location>
</feature>
<evidence type="ECO:0000259" key="6">
    <source>
        <dbReference type="Pfam" id="PF13515"/>
    </source>
</evidence>
<accession>A0ABS8Z0Z7</accession>
<evidence type="ECO:0000256" key="1">
    <source>
        <dbReference type="ARBA" id="ARBA00004141"/>
    </source>
</evidence>
<evidence type="ECO:0000256" key="4">
    <source>
        <dbReference type="ARBA" id="ARBA00023136"/>
    </source>
</evidence>
<evidence type="ECO:0000256" key="2">
    <source>
        <dbReference type="ARBA" id="ARBA00022692"/>
    </source>
</evidence>
<comment type="subcellular location">
    <subcellularLocation>
        <location evidence="1">Membrane</location>
        <topology evidence="1">Multi-pass membrane protein</topology>
    </subcellularLocation>
</comment>
<protein>
    <submittedName>
        <fullName evidence="7">FUSC family protein</fullName>
    </submittedName>
</protein>
<keyword evidence="3 5" id="KW-1133">Transmembrane helix</keyword>
<feature type="transmembrane region" description="Helical" evidence="5">
    <location>
        <begin position="202"/>
        <end position="221"/>
    </location>
</feature>
<gene>
    <name evidence="7" type="ORF">LWC34_01010</name>
</gene>
<evidence type="ECO:0000256" key="5">
    <source>
        <dbReference type="SAM" id="Phobius"/>
    </source>
</evidence>
<dbReference type="RefSeq" id="WP_233722492.1">
    <property type="nucleotide sequence ID" value="NZ_JAJVCN010000001.1"/>
</dbReference>
<dbReference type="Pfam" id="PF13515">
    <property type="entry name" value="FUSC_2"/>
    <property type="match status" value="1"/>
</dbReference>
<keyword evidence="2 5" id="KW-0812">Transmembrane</keyword>
<organism evidence="7 8">
    <name type="scientific">Kibdelosporangium philippinense</name>
    <dbReference type="NCBI Taxonomy" id="211113"/>
    <lineage>
        <taxon>Bacteria</taxon>
        <taxon>Bacillati</taxon>
        <taxon>Actinomycetota</taxon>
        <taxon>Actinomycetes</taxon>
        <taxon>Pseudonocardiales</taxon>
        <taxon>Pseudonocardiaceae</taxon>
        <taxon>Kibdelosporangium</taxon>
    </lineage>
</organism>
<feature type="transmembrane region" description="Helical" evidence="5">
    <location>
        <begin position="41"/>
        <end position="64"/>
    </location>
</feature>
<keyword evidence="8" id="KW-1185">Reference proteome</keyword>
<feature type="transmembrane region" description="Helical" evidence="5">
    <location>
        <begin position="151"/>
        <end position="168"/>
    </location>
</feature>
<feature type="transmembrane region" description="Helical" evidence="5">
    <location>
        <begin position="173"/>
        <end position="190"/>
    </location>
</feature>
<proteinExistence type="predicted"/>
<keyword evidence="4 5" id="KW-0472">Membrane</keyword>
<reference evidence="7 8" key="1">
    <citation type="submission" date="2021-12" db="EMBL/GenBank/DDBJ databases">
        <title>Genome sequence of Kibdelosporangium philippinense ATCC 49844.</title>
        <authorList>
            <person name="Fedorov E.A."/>
            <person name="Omeragic M."/>
            <person name="Shalygina K.F."/>
            <person name="Maclea K.S."/>
        </authorList>
    </citation>
    <scope>NUCLEOTIDE SEQUENCE [LARGE SCALE GENOMIC DNA]</scope>
    <source>
        <strain evidence="7 8">ATCC 49844</strain>
    </source>
</reference>
<comment type="caution">
    <text evidence="7">The sequence shown here is derived from an EMBL/GenBank/DDBJ whole genome shotgun (WGS) entry which is preliminary data.</text>
</comment>
<dbReference type="Proteomes" id="UP001521150">
    <property type="component" value="Unassembled WGS sequence"/>
</dbReference>